<comment type="caution">
    <text evidence="1">The sequence shown here is derived from an EMBL/GenBank/DDBJ whole genome shotgun (WGS) entry which is preliminary data.</text>
</comment>
<keyword evidence="2" id="KW-1185">Reference proteome</keyword>
<name>A0ABW7GQS3_9BURK</name>
<proteinExistence type="predicted"/>
<evidence type="ECO:0000313" key="2">
    <source>
        <dbReference type="Proteomes" id="UP001606302"/>
    </source>
</evidence>
<organism evidence="1 2">
    <name type="scientific">Pelomonas lactea</name>
    <dbReference type="NCBI Taxonomy" id="3299030"/>
    <lineage>
        <taxon>Bacteria</taxon>
        <taxon>Pseudomonadati</taxon>
        <taxon>Pseudomonadota</taxon>
        <taxon>Betaproteobacteria</taxon>
        <taxon>Burkholderiales</taxon>
        <taxon>Sphaerotilaceae</taxon>
        <taxon>Roseateles</taxon>
    </lineage>
</organism>
<sequence>MDKLTTKDSEYLLIGLFKPAASPVEKAKPDQESFNVGAHGVAFDAPPSQGNIREKECRHPHRMSRMVHDDGNTRYVEVPWLKARDGWDAASVKRLFNAAQILARRNEGRSDERGAWHAVSKSTFEDYGGKMHLACIQTVSVT</sequence>
<dbReference type="Proteomes" id="UP001606302">
    <property type="component" value="Unassembled WGS sequence"/>
</dbReference>
<reference evidence="1 2" key="1">
    <citation type="submission" date="2024-08" db="EMBL/GenBank/DDBJ databases">
        <authorList>
            <person name="Lu H."/>
        </authorList>
    </citation>
    <scope>NUCLEOTIDE SEQUENCE [LARGE SCALE GENOMIC DNA]</scope>
    <source>
        <strain evidence="1 2">DXS20W</strain>
    </source>
</reference>
<dbReference type="RefSeq" id="WP_394513740.1">
    <property type="nucleotide sequence ID" value="NZ_JBIGHX010000009.1"/>
</dbReference>
<protein>
    <submittedName>
        <fullName evidence="1">Uncharacterized protein</fullName>
    </submittedName>
</protein>
<dbReference type="EMBL" id="JBIGHX010000009">
    <property type="protein sequence ID" value="MFG6464171.1"/>
    <property type="molecule type" value="Genomic_DNA"/>
</dbReference>
<evidence type="ECO:0000313" key="1">
    <source>
        <dbReference type="EMBL" id="MFG6464171.1"/>
    </source>
</evidence>
<gene>
    <name evidence="1" type="ORF">ACG04Q_21560</name>
</gene>
<accession>A0ABW7GQS3</accession>